<dbReference type="AlphaFoldDB" id="A0A2T3A1D9"/>
<sequence length="138" mass="15490">MADSDSALEAMLVAAVKAIWHSDERDQLTVNAVYKRAEADNGLGDRYFKDGARKDKSRAIVLKAVVSVVLLLRSFRPYLAFFFPSPLPKEMEESKGTRRLSSFVEPTGVISCLDDGIRDEITVQDQLIRVFLGRTQRP</sequence>
<reference evidence="1 2" key="1">
    <citation type="journal article" date="2018" name="Mycol. Prog.">
        <title>Coniella lustricola, a new species from submerged detritus.</title>
        <authorList>
            <person name="Raudabaugh D.B."/>
            <person name="Iturriaga T."/>
            <person name="Carver A."/>
            <person name="Mondo S."/>
            <person name="Pangilinan J."/>
            <person name="Lipzen A."/>
            <person name="He G."/>
            <person name="Amirebrahimi M."/>
            <person name="Grigoriev I.V."/>
            <person name="Miller A.N."/>
        </authorList>
    </citation>
    <scope>NUCLEOTIDE SEQUENCE [LARGE SCALE GENOMIC DNA]</scope>
    <source>
        <strain evidence="1 2">B22-T-1</strain>
    </source>
</reference>
<organism evidence="1 2">
    <name type="scientific">Coniella lustricola</name>
    <dbReference type="NCBI Taxonomy" id="2025994"/>
    <lineage>
        <taxon>Eukaryota</taxon>
        <taxon>Fungi</taxon>
        <taxon>Dikarya</taxon>
        <taxon>Ascomycota</taxon>
        <taxon>Pezizomycotina</taxon>
        <taxon>Sordariomycetes</taxon>
        <taxon>Sordariomycetidae</taxon>
        <taxon>Diaporthales</taxon>
        <taxon>Schizoparmaceae</taxon>
        <taxon>Coniella</taxon>
    </lineage>
</organism>
<dbReference type="Proteomes" id="UP000241462">
    <property type="component" value="Unassembled WGS sequence"/>
</dbReference>
<proteinExistence type="predicted"/>
<accession>A0A2T3A1D9</accession>
<evidence type="ECO:0000313" key="1">
    <source>
        <dbReference type="EMBL" id="PSR81006.1"/>
    </source>
</evidence>
<dbReference type="InParanoid" id="A0A2T3A1D9"/>
<dbReference type="OrthoDB" id="552755at2759"/>
<evidence type="ECO:0000313" key="2">
    <source>
        <dbReference type="Proteomes" id="UP000241462"/>
    </source>
</evidence>
<dbReference type="EMBL" id="KZ678512">
    <property type="protein sequence ID" value="PSR81006.1"/>
    <property type="molecule type" value="Genomic_DNA"/>
</dbReference>
<keyword evidence="2" id="KW-1185">Reference proteome</keyword>
<protein>
    <submittedName>
        <fullName evidence="1">Uncharacterized protein</fullName>
    </submittedName>
</protein>
<name>A0A2T3A1D9_9PEZI</name>
<gene>
    <name evidence="1" type="ORF">BD289DRAFT_439705</name>
</gene>